<keyword evidence="2" id="KW-1185">Reference proteome</keyword>
<dbReference type="RefSeq" id="WP_169143983.1">
    <property type="nucleotide sequence ID" value="NZ_JABBGA010000001.1"/>
</dbReference>
<evidence type="ECO:0000313" key="1">
    <source>
        <dbReference type="EMBL" id="NML24346.1"/>
    </source>
</evidence>
<protein>
    <recommendedName>
        <fullName evidence="3">Lysis protein</fullName>
    </recommendedName>
</protein>
<comment type="caution">
    <text evidence="1">The sequence shown here is derived from an EMBL/GenBank/DDBJ whole genome shotgun (WGS) entry which is preliminary data.</text>
</comment>
<reference evidence="1 2" key="1">
    <citation type="submission" date="2020-04" db="EMBL/GenBank/DDBJ databases">
        <title>Zoogloea sp. G-4-1-14 isolated from soil.</title>
        <authorList>
            <person name="Dahal R.H."/>
        </authorList>
    </citation>
    <scope>NUCLEOTIDE SEQUENCE [LARGE SCALE GENOMIC DNA]</scope>
    <source>
        <strain evidence="1 2">G-4-1-14</strain>
    </source>
</reference>
<proteinExistence type="predicted"/>
<organism evidence="1 2">
    <name type="scientific">Zoogloea dura</name>
    <dbReference type="NCBI Taxonomy" id="2728840"/>
    <lineage>
        <taxon>Bacteria</taxon>
        <taxon>Pseudomonadati</taxon>
        <taxon>Pseudomonadota</taxon>
        <taxon>Betaproteobacteria</taxon>
        <taxon>Rhodocyclales</taxon>
        <taxon>Zoogloeaceae</taxon>
        <taxon>Zoogloea</taxon>
    </lineage>
</organism>
<evidence type="ECO:0008006" key="3">
    <source>
        <dbReference type="Google" id="ProtNLM"/>
    </source>
</evidence>
<accession>A0A848FZS5</accession>
<dbReference type="Proteomes" id="UP000580043">
    <property type="component" value="Unassembled WGS sequence"/>
</dbReference>
<name>A0A848FZS5_9RHOO</name>
<evidence type="ECO:0000313" key="2">
    <source>
        <dbReference type="Proteomes" id="UP000580043"/>
    </source>
</evidence>
<dbReference type="EMBL" id="JABBGA010000001">
    <property type="protein sequence ID" value="NML24346.1"/>
    <property type="molecule type" value="Genomic_DNA"/>
</dbReference>
<dbReference type="AlphaFoldDB" id="A0A848FZS5"/>
<gene>
    <name evidence="1" type="ORF">HHL15_01180</name>
</gene>
<sequence length="167" mass="17291">MIQAILALALACIALGFTSCSYRDRLIATEQTLEAQSSAIKIQNEEAGALLAQRTAERDAKQAALDRLAADQEKKDEAATSEIARLAGELRNRPIRVRVVAESRAGGPGGGTAPGDAACTAAPGAGDAEPAIWVLPEATARSLGEVIAEVETMSAAYSSCRAVLLGR</sequence>